<comment type="caution">
    <text evidence="1">The sequence shown here is derived from an EMBL/GenBank/DDBJ whole genome shotgun (WGS) entry which is preliminary data.</text>
</comment>
<dbReference type="Proteomes" id="UP000438448">
    <property type="component" value="Unassembled WGS sequence"/>
</dbReference>
<evidence type="ECO:0000313" key="1">
    <source>
        <dbReference type="EMBL" id="MQY20214.1"/>
    </source>
</evidence>
<dbReference type="EMBL" id="WEGK01000006">
    <property type="protein sequence ID" value="MQY20214.1"/>
    <property type="molecule type" value="Genomic_DNA"/>
</dbReference>
<keyword evidence="2" id="KW-1185">Reference proteome</keyword>
<name>A0A7K0D5V0_9NOCA</name>
<reference evidence="1 2" key="1">
    <citation type="submission" date="2019-10" db="EMBL/GenBank/DDBJ databases">
        <title>Nocardia macrotermitis sp. nov. and Nocardia aurantia sp. nov., isolated from the gut of fungus growing-termite Macrotermes natalensis.</title>
        <authorList>
            <person name="Benndorf R."/>
            <person name="Schwitalla J."/>
            <person name="Martin K."/>
            <person name="De Beer W."/>
            <person name="Kaster A.-K."/>
            <person name="Vollmers J."/>
            <person name="Poulsen M."/>
            <person name="Beemelmanns C."/>
        </authorList>
    </citation>
    <scope>NUCLEOTIDE SEQUENCE [LARGE SCALE GENOMIC DNA]</scope>
    <source>
        <strain evidence="1 2">RB20</strain>
    </source>
</reference>
<accession>A0A7K0D5V0</accession>
<proteinExistence type="predicted"/>
<dbReference type="Gene3D" id="3.30.429.10">
    <property type="entry name" value="Macrophage Migration Inhibitory Factor"/>
    <property type="match status" value="1"/>
</dbReference>
<dbReference type="RefSeq" id="WP_153410980.1">
    <property type="nucleotide sequence ID" value="NZ_WEGK01000006.1"/>
</dbReference>
<dbReference type="InterPro" id="IPR014347">
    <property type="entry name" value="Tautomerase/MIF_sf"/>
</dbReference>
<dbReference type="AlphaFoldDB" id="A0A7K0D5V0"/>
<sequence length="131" mass="14330">MPTIDISTTSALPPARRKAVSVRLARWFADRGVAPAHVIVSFHELGSKSVFSGGMPLDMLASDEYPVGYILVTCRLGPGRDDHFRASLAEFLRTALSAVDGVPFIYIEFRITLPQHVFLAREGVMARADVS</sequence>
<organism evidence="1 2">
    <name type="scientific">Nocardia macrotermitis</name>
    <dbReference type="NCBI Taxonomy" id="2585198"/>
    <lineage>
        <taxon>Bacteria</taxon>
        <taxon>Bacillati</taxon>
        <taxon>Actinomycetota</taxon>
        <taxon>Actinomycetes</taxon>
        <taxon>Mycobacteriales</taxon>
        <taxon>Nocardiaceae</taxon>
        <taxon>Nocardia</taxon>
    </lineage>
</organism>
<gene>
    <name evidence="1" type="ORF">NRB20_33120</name>
</gene>
<evidence type="ECO:0000313" key="2">
    <source>
        <dbReference type="Proteomes" id="UP000438448"/>
    </source>
</evidence>
<dbReference type="OrthoDB" id="4252250at2"/>
<protein>
    <submittedName>
        <fullName evidence="1">Uncharacterized protein</fullName>
    </submittedName>
</protein>